<protein>
    <submittedName>
        <fullName evidence="6">ImcF domain-containing protein</fullName>
    </submittedName>
</protein>
<feature type="transmembrane region" description="Helical" evidence="1">
    <location>
        <begin position="20"/>
        <end position="41"/>
    </location>
</feature>
<evidence type="ECO:0000259" key="5">
    <source>
        <dbReference type="Pfam" id="PF21070"/>
    </source>
</evidence>
<keyword evidence="1" id="KW-0812">Transmembrane</keyword>
<evidence type="ECO:0000259" key="3">
    <source>
        <dbReference type="Pfam" id="PF06761"/>
    </source>
</evidence>
<dbReference type="AlphaFoldDB" id="A0A078MA46"/>
<dbReference type="PANTHER" id="PTHR36153:SF1">
    <property type="entry name" value="TYPE VI SECRETION SYSTEM COMPONENT TSSM1"/>
    <property type="match status" value="1"/>
</dbReference>
<evidence type="ECO:0000313" key="6">
    <source>
        <dbReference type="EMBL" id="CEA01551.1"/>
    </source>
</evidence>
<dbReference type="InterPro" id="IPR025743">
    <property type="entry name" value="TssM1_N"/>
</dbReference>
<dbReference type="InterPro" id="IPR048677">
    <property type="entry name" value="TssM1_hel"/>
</dbReference>
<dbReference type="InterPro" id="IPR053156">
    <property type="entry name" value="T6SS_TssM-like"/>
</dbReference>
<dbReference type="InterPro" id="IPR009612">
    <property type="entry name" value="IcmF-rel"/>
</dbReference>
<dbReference type="EMBL" id="LK391969">
    <property type="protein sequence ID" value="CEF25547.1"/>
    <property type="molecule type" value="Genomic_DNA"/>
</dbReference>
<name>A0A078MA46_9PSED</name>
<sequence length="1157" mass="131843">MNIRSLLYRILALFRRGWAFSLCAVLAVSALVWVAGPLLAINDHKFLAPVANRLLLICVLLLVWGICVAVVHWRNNKQKKAEEDDEHAQERLRREGIIVEEQYELHNRYRNAVRTLRRSSFYRGRSERWRSELPWYLLIGPQGSGKTSLLDFSGIEFPLNKNEKGRMTRDISPTRHADWYFAEHAVLIDTAGRYLTQPDNQIDSLAWQTLLTLLRRRRPRPLNGVLVNVPIDQLLGQNELGLETLARQTRQRLLEINQKLGMDVPVYLVLSKADGLLGFDEYFDQLSRDEADQVLGATFSEGQDGTSIQVVREEFEELLRRLNSQVISRLHQERDTQRRGRILDFPHQLGTIGERLGLFIELAFSGNRYQQAAQLRGFYLTSAPHLQSQVDPLTASIGQNLSPLASELPSLRSGQARFIHHLLSRVVFPESALAGLDQREVKRINWRQRSMYACAVVCLLALGLTWTSSFSNNHDRLEQLRDMGRELAQERRGIEPRDDARDLLGVLDASYAASQLFPPADEVAWRHRGGLYQGEKVTATLDQAYYRDLETLLLPRVGQQLERQIRHSMNNRERLLDNLRAYLMLNLANRRDTDWLQDWLAADWSRLYPGNDRVQDGLNAHFQRLLDKSFAPYRLNGRLVAEARLQLRSESLASILYRSLGEQAQSLPEYRLVYHLGPNASLITGSNYSIPGFYTRKGYQKMFADRGASLVGNILKDNWVLGESDKLSSKDMERLQAEMEQLYFQDYANYWSEALSLLKSEPLVNAGQAAQQLAGLTTASSPILRLLTEVHENTRFSAEPPAADGLADTDLLPAIEVATNNARQLLERRFEPLHRLLDEQGAAGAELAGAMQSLNALQQQLSSLAHASSPQQAAFEMAKVRMTGRQDAINQVRAHADLLPQPVGAWFNTMAAESWMLVLDDAYQHIAERYRSEFYAPYRASLHQRYPFRANTESEVALADFREFFRVQGVADNFFDNYLRPFVSGSAKRYHLRRVDGRGLPLSSQFLAQMSRIQTIRKSFFSESPDEPQILFKLEPYSLDSSLGRASFRFGDQSMEYRHGPIVQTPFRWPASAEDGRITLTVEDLGGKRTSLEQNSGAWSLFRLLEQMEVAHHNDRDVLLVKASLGGMRANYLLHSQRSPNPFDISLMRGFSLPAKL</sequence>
<gene>
    <name evidence="6" type="ORF">BN1049_00454</name>
</gene>
<dbReference type="CDD" id="cd00882">
    <property type="entry name" value="Ras_like_GTPase"/>
    <property type="match status" value="1"/>
</dbReference>
<dbReference type="Pfam" id="PF06744">
    <property type="entry name" value="IcmF_C"/>
    <property type="match status" value="1"/>
</dbReference>
<dbReference type="Pfam" id="PF14331">
    <property type="entry name" value="IcmF-related_N"/>
    <property type="match status" value="1"/>
</dbReference>
<feature type="domain" description="Type VI secretion system component TssM1 helical" evidence="5">
    <location>
        <begin position="924"/>
        <end position="1023"/>
    </location>
</feature>
<feature type="domain" description="IcmF-related" evidence="3">
    <location>
        <begin position="506"/>
        <end position="795"/>
    </location>
</feature>
<feature type="domain" description="Type VI secretion system IcmF C-terminal" evidence="2">
    <location>
        <begin position="1032"/>
        <end position="1137"/>
    </location>
</feature>
<proteinExistence type="predicted"/>
<dbReference type="SUPFAM" id="SSF52540">
    <property type="entry name" value="P-loop containing nucleoside triphosphate hydrolases"/>
    <property type="match status" value="1"/>
</dbReference>
<dbReference type="EMBL" id="LM997413">
    <property type="protein sequence ID" value="CEA01551.1"/>
    <property type="molecule type" value="Genomic_DNA"/>
</dbReference>
<dbReference type="InterPro" id="IPR010623">
    <property type="entry name" value="IcmF_C"/>
</dbReference>
<dbReference type="NCBIfam" id="TIGR03348">
    <property type="entry name" value="VI_IcmF"/>
    <property type="match status" value="1"/>
</dbReference>
<dbReference type="Pfam" id="PF06761">
    <property type="entry name" value="IcmF-related"/>
    <property type="match status" value="1"/>
</dbReference>
<accession>A0A078MA46</accession>
<organism evidence="6">
    <name type="scientific">Pseudomonas saudimassiliensis</name>
    <dbReference type="NCBI Taxonomy" id="1461581"/>
    <lineage>
        <taxon>Bacteria</taxon>
        <taxon>Pseudomonadati</taxon>
        <taxon>Pseudomonadota</taxon>
        <taxon>Gammaproteobacteria</taxon>
        <taxon>Pseudomonadales</taxon>
        <taxon>Pseudomonadaceae</taxon>
        <taxon>Pseudomonas</taxon>
    </lineage>
</organism>
<dbReference type="PATRIC" id="fig|1461581.3.peg.446"/>
<dbReference type="PANTHER" id="PTHR36153">
    <property type="entry name" value="INNER MEMBRANE PROTEIN-RELATED"/>
    <property type="match status" value="1"/>
</dbReference>
<dbReference type="InterPro" id="IPR017731">
    <property type="entry name" value="TssM1-like"/>
</dbReference>
<dbReference type="InterPro" id="IPR027417">
    <property type="entry name" value="P-loop_NTPase"/>
</dbReference>
<reference evidence="6" key="1">
    <citation type="submission" date="2014-07" db="EMBL/GenBank/DDBJ databases">
        <authorList>
            <person name="Urmite Genomes Urmite Genomes"/>
        </authorList>
    </citation>
    <scope>NUCLEOTIDE SEQUENCE</scope>
    <source>
        <strain evidence="6">12M76_air</strain>
    </source>
</reference>
<feature type="transmembrane region" description="Helical" evidence="1">
    <location>
        <begin position="452"/>
        <end position="471"/>
    </location>
</feature>
<feature type="domain" description="Type VI secretion system component TssM1 N-terminal" evidence="4">
    <location>
        <begin position="202"/>
        <end position="454"/>
    </location>
</feature>
<feature type="transmembrane region" description="Helical" evidence="1">
    <location>
        <begin position="53"/>
        <end position="73"/>
    </location>
</feature>
<dbReference type="Pfam" id="PF21070">
    <property type="entry name" value="IcmF_helical"/>
    <property type="match status" value="1"/>
</dbReference>
<keyword evidence="1" id="KW-1133">Transmembrane helix</keyword>
<evidence type="ECO:0000259" key="2">
    <source>
        <dbReference type="Pfam" id="PF06744"/>
    </source>
</evidence>
<keyword evidence="1" id="KW-0472">Membrane</keyword>
<evidence type="ECO:0000259" key="4">
    <source>
        <dbReference type="Pfam" id="PF14331"/>
    </source>
</evidence>
<evidence type="ECO:0000256" key="1">
    <source>
        <dbReference type="SAM" id="Phobius"/>
    </source>
</evidence>